<evidence type="ECO:0000256" key="6">
    <source>
        <dbReference type="PROSITE-ProRule" id="PRU00339"/>
    </source>
</evidence>
<dbReference type="AlphaFoldDB" id="A0A2K1JVV2"/>
<evidence type="ECO:0000313" key="10">
    <source>
        <dbReference type="Proteomes" id="UP000006727"/>
    </source>
</evidence>
<dbReference type="PANTHER" id="PTHR12558">
    <property type="entry name" value="CELL DIVISION CYCLE 16,23,27"/>
    <property type="match status" value="1"/>
</dbReference>
<protein>
    <submittedName>
        <fullName evidence="8 9">Uncharacterized protein</fullName>
    </submittedName>
</protein>
<feature type="repeat" description="TPR" evidence="6">
    <location>
        <begin position="628"/>
        <end position="661"/>
    </location>
</feature>
<feature type="repeat" description="TPR" evidence="6">
    <location>
        <begin position="696"/>
        <end position="729"/>
    </location>
</feature>
<dbReference type="PaxDb" id="3218-PP1S31_151V6.1"/>
<dbReference type="PROSITE" id="PS50293">
    <property type="entry name" value="TPR_REGION"/>
    <property type="match status" value="1"/>
</dbReference>
<feature type="region of interest" description="Disordered" evidence="7">
    <location>
        <begin position="185"/>
        <end position="205"/>
    </location>
</feature>
<feature type="repeat" description="TPR" evidence="6">
    <location>
        <begin position="526"/>
        <end position="559"/>
    </location>
</feature>
<feature type="repeat" description="TPR" evidence="6">
    <location>
        <begin position="594"/>
        <end position="627"/>
    </location>
</feature>
<dbReference type="Pfam" id="PF13432">
    <property type="entry name" value="TPR_16"/>
    <property type="match status" value="1"/>
</dbReference>
<dbReference type="GO" id="GO:0005737">
    <property type="term" value="C:cytoplasm"/>
    <property type="evidence" value="ECO:0000318"/>
    <property type="project" value="GO_Central"/>
</dbReference>
<feature type="region of interest" description="Disordered" evidence="7">
    <location>
        <begin position="227"/>
        <end position="267"/>
    </location>
</feature>
<dbReference type="Pfam" id="PF12895">
    <property type="entry name" value="ANAPC3"/>
    <property type="match status" value="1"/>
</dbReference>
<gene>
    <name evidence="9" type="primary">LOC112288284</name>
    <name evidence="8" type="ORF">PHYPA_015422</name>
</gene>
<dbReference type="FunFam" id="1.25.40.10:FF:000018">
    <property type="entry name" value="Cell division cycle protein 27 homolog B"/>
    <property type="match status" value="1"/>
</dbReference>
<proteinExistence type="inferred from homology"/>
<reference evidence="9" key="3">
    <citation type="submission" date="2020-12" db="UniProtKB">
        <authorList>
            <consortium name="EnsemblPlants"/>
        </authorList>
    </citation>
    <scope>IDENTIFICATION</scope>
</reference>
<dbReference type="OMA" id="FDDICAN"/>
<keyword evidence="2" id="KW-0677">Repeat</keyword>
<dbReference type="Gramene" id="Pp3c11_22970V3.1">
    <property type="protein sequence ID" value="PAC:32957067.CDS.1"/>
    <property type="gene ID" value="Pp3c11_22970"/>
</dbReference>
<evidence type="ECO:0000313" key="9">
    <source>
        <dbReference type="EnsemblPlants" id="PAC:32957067.CDS.1"/>
    </source>
</evidence>
<evidence type="ECO:0000313" key="8">
    <source>
        <dbReference type="EMBL" id="PNR45651.1"/>
    </source>
</evidence>
<dbReference type="Pfam" id="PF13181">
    <property type="entry name" value="TPR_8"/>
    <property type="match status" value="1"/>
</dbReference>
<dbReference type="EnsemblPlants" id="Pp3c11_22970V3.2">
    <property type="protein sequence ID" value="PAC:32957068.CDS.1"/>
    <property type="gene ID" value="Pp3c11_22970"/>
</dbReference>
<dbReference type="EMBL" id="ABEU02000011">
    <property type="protein sequence ID" value="PNR45651.1"/>
    <property type="molecule type" value="Genomic_DNA"/>
</dbReference>
<accession>A0A2K1JVV2</accession>
<dbReference type="FunCoup" id="A0A2K1JVV2">
    <property type="interactions" value="4955"/>
</dbReference>
<dbReference type="KEGG" id="ppp:112288284"/>
<reference evidence="8 10" key="2">
    <citation type="journal article" date="2018" name="Plant J.">
        <title>The Physcomitrella patens chromosome-scale assembly reveals moss genome structure and evolution.</title>
        <authorList>
            <person name="Lang D."/>
            <person name="Ullrich K.K."/>
            <person name="Murat F."/>
            <person name="Fuchs J."/>
            <person name="Jenkins J."/>
            <person name="Haas F.B."/>
            <person name="Piednoel M."/>
            <person name="Gundlach H."/>
            <person name="Van Bel M."/>
            <person name="Meyberg R."/>
            <person name="Vives C."/>
            <person name="Morata J."/>
            <person name="Symeonidi A."/>
            <person name="Hiss M."/>
            <person name="Muchero W."/>
            <person name="Kamisugi Y."/>
            <person name="Saleh O."/>
            <person name="Blanc G."/>
            <person name="Decker E.L."/>
            <person name="van Gessel N."/>
            <person name="Grimwood J."/>
            <person name="Hayes R.D."/>
            <person name="Graham S.W."/>
            <person name="Gunter L.E."/>
            <person name="McDaniel S.F."/>
            <person name="Hoernstein S.N.W."/>
            <person name="Larsson A."/>
            <person name="Li F.W."/>
            <person name="Perroud P.F."/>
            <person name="Phillips J."/>
            <person name="Ranjan P."/>
            <person name="Rokshar D.S."/>
            <person name="Rothfels C.J."/>
            <person name="Schneider L."/>
            <person name="Shu S."/>
            <person name="Stevenson D.W."/>
            <person name="Thummler F."/>
            <person name="Tillich M."/>
            <person name="Villarreal Aguilar J.C."/>
            <person name="Widiez T."/>
            <person name="Wong G.K."/>
            <person name="Wymore A."/>
            <person name="Zhang Y."/>
            <person name="Zimmer A.D."/>
            <person name="Quatrano R.S."/>
            <person name="Mayer K.F.X."/>
            <person name="Goodstein D."/>
            <person name="Casacuberta J.M."/>
            <person name="Vandepoele K."/>
            <person name="Reski R."/>
            <person name="Cuming A.C."/>
            <person name="Tuskan G.A."/>
            <person name="Maumus F."/>
            <person name="Salse J."/>
            <person name="Schmutz J."/>
            <person name="Rensing S.A."/>
        </authorList>
    </citation>
    <scope>NUCLEOTIDE SEQUENCE [LARGE SCALE GENOMIC DNA]</scope>
    <source>
        <strain evidence="9 10">cv. Gransden 2004</strain>
    </source>
</reference>
<sequence length="753" mass="83061">MENYLYECVQASLRAFLYANATFLCERLNAEFPSESNVHLLATCYFRSNKAHLAYHVLKGTTTRQCRYLFALVCMQMQSLEEAEATLLNSLEPGAESLPGSATSYYLLCVICKQSGRRQAAIGHYTQALSLDPFLWSAYEDLCGLGADEESVPVFSDTVKSQLQKIESVRQSNAVKHESFEHDFSLRAPASSNGSPKHRKLHSGGVISDAGSTVMISTSEGVSTYASVQNLGLGPPGPGRSNNPGANATGGGSGDGIGRGGGGTAGYAQQRRKFVDPDVKFRKSLRSLSVRPGQSQASRRVVEQVGPRMSTRLNMIGDCNTAQLQQPCPTSSVGATMVGTVASGAGAVTSLRGGVAGVTPSRMTTSRKQALGISVDDGRKLFDSFEICGGGGDGLSRSKLEGSDEERSLSARCASRGALELFQLLRILGEGYRHLCMLRCQEAVQSFSKLPQQHFATAWVLCQVGRAYVEMVNYPEAERVYSWARRVSPHCPVGMDMYSTALYHMKKDVQLSYLAQDAVAMDRLSPQAWCVMGNCFSLQKDHETALKFFQRALQLDPNFTYAHTLCGHELVAMEDFEEGLICYREAIRLDSRHYNAWYGLGTIYLRQEKYELAEYHFQKALHVHSRSSVLHCYLGMALHALKKNDEALALLEQAIVADPKNPLPKFQRANVLMSEGRYREALAELEELKELAPRESSVFFLMGRIYKRLEMLERAVHHFRIALDLKPSSTDVNLIKAAIEKLPIADALEVENL</sequence>
<keyword evidence="3 6" id="KW-0802">TPR repeat</keyword>
<feature type="compositionally biased region" description="Gly residues" evidence="7">
    <location>
        <begin position="248"/>
        <end position="265"/>
    </location>
</feature>
<name>A0A2K1JVV2_PHYPA</name>
<dbReference type="GO" id="GO:0005680">
    <property type="term" value="C:anaphase-promoting complex"/>
    <property type="evidence" value="ECO:0000318"/>
    <property type="project" value="GO_Central"/>
</dbReference>
<evidence type="ECO:0000256" key="5">
    <source>
        <dbReference type="ARBA" id="ARBA00038210"/>
    </source>
</evidence>
<evidence type="ECO:0000256" key="4">
    <source>
        <dbReference type="ARBA" id="ARBA00023242"/>
    </source>
</evidence>
<organism evidence="8">
    <name type="scientific">Physcomitrium patens</name>
    <name type="common">Spreading-leaved earth moss</name>
    <name type="synonym">Physcomitrella patens</name>
    <dbReference type="NCBI Taxonomy" id="3218"/>
    <lineage>
        <taxon>Eukaryota</taxon>
        <taxon>Viridiplantae</taxon>
        <taxon>Streptophyta</taxon>
        <taxon>Embryophyta</taxon>
        <taxon>Bryophyta</taxon>
        <taxon>Bryophytina</taxon>
        <taxon>Bryopsida</taxon>
        <taxon>Funariidae</taxon>
        <taxon>Funariales</taxon>
        <taxon>Funariaceae</taxon>
        <taxon>Physcomitrium</taxon>
    </lineage>
</organism>
<dbReference type="InterPro" id="IPR011990">
    <property type="entry name" value="TPR-like_helical_dom_sf"/>
</dbReference>
<comment type="similarity">
    <text evidence="5">Belongs to the APC3/CDC27 family.</text>
</comment>
<evidence type="ECO:0000256" key="1">
    <source>
        <dbReference type="ARBA" id="ARBA00004123"/>
    </source>
</evidence>
<keyword evidence="10" id="KW-1185">Reference proteome</keyword>
<dbReference type="GO" id="GO:0051301">
    <property type="term" value="P:cell division"/>
    <property type="evidence" value="ECO:0000318"/>
    <property type="project" value="GO_Central"/>
</dbReference>
<dbReference type="Proteomes" id="UP000006727">
    <property type="component" value="Chromosome 11"/>
</dbReference>
<dbReference type="Pfam" id="PF00515">
    <property type="entry name" value="TPR_1"/>
    <property type="match status" value="1"/>
</dbReference>
<dbReference type="PROSITE" id="PS50005">
    <property type="entry name" value="TPR"/>
    <property type="match status" value="4"/>
</dbReference>
<dbReference type="STRING" id="3218.A0A2K1JVV2"/>
<dbReference type="SMART" id="SM00028">
    <property type="entry name" value="TPR"/>
    <property type="match status" value="8"/>
</dbReference>
<reference evidence="8 10" key="1">
    <citation type="journal article" date="2008" name="Science">
        <title>The Physcomitrella genome reveals evolutionary insights into the conquest of land by plants.</title>
        <authorList>
            <person name="Rensing S."/>
            <person name="Lang D."/>
            <person name="Zimmer A."/>
            <person name="Terry A."/>
            <person name="Salamov A."/>
            <person name="Shapiro H."/>
            <person name="Nishiyama T."/>
            <person name="Perroud P.-F."/>
            <person name="Lindquist E."/>
            <person name="Kamisugi Y."/>
            <person name="Tanahashi T."/>
            <person name="Sakakibara K."/>
            <person name="Fujita T."/>
            <person name="Oishi K."/>
            <person name="Shin-I T."/>
            <person name="Kuroki Y."/>
            <person name="Toyoda A."/>
            <person name="Suzuki Y."/>
            <person name="Hashimoto A."/>
            <person name="Yamaguchi K."/>
            <person name="Sugano A."/>
            <person name="Kohara Y."/>
            <person name="Fujiyama A."/>
            <person name="Anterola A."/>
            <person name="Aoki S."/>
            <person name="Ashton N."/>
            <person name="Barbazuk W.B."/>
            <person name="Barker E."/>
            <person name="Bennetzen J."/>
            <person name="Bezanilla M."/>
            <person name="Blankenship R."/>
            <person name="Cho S.H."/>
            <person name="Dutcher S."/>
            <person name="Estelle M."/>
            <person name="Fawcett J.A."/>
            <person name="Gundlach H."/>
            <person name="Hanada K."/>
            <person name="Heyl A."/>
            <person name="Hicks K.A."/>
            <person name="Hugh J."/>
            <person name="Lohr M."/>
            <person name="Mayer K."/>
            <person name="Melkozernov A."/>
            <person name="Murata T."/>
            <person name="Nelson D."/>
            <person name="Pils B."/>
            <person name="Prigge M."/>
            <person name="Reiss B."/>
            <person name="Renner T."/>
            <person name="Rombauts S."/>
            <person name="Rushton P."/>
            <person name="Sanderfoot A."/>
            <person name="Schween G."/>
            <person name="Shiu S.-H."/>
            <person name="Stueber K."/>
            <person name="Theodoulou F.L."/>
            <person name="Tu H."/>
            <person name="Van de Peer Y."/>
            <person name="Verrier P.J."/>
            <person name="Waters E."/>
            <person name="Wood A."/>
            <person name="Yang L."/>
            <person name="Cove D."/>
            <person name="Cuming A."/>
            <person name="Hasebe M."/>
            <person name="Lucas S."/>
            <person name="Mishler D.B."/>
            <person name="Reski R."/>
            <person name="Grigoriev I."/>
            <person name="Quatrano R.S."/>
            <person name="Boore J.L."/>
        </authorList>
    </citation>
    <scope>NUCLEOTIDE SEQUENCE [LARGE SCALE GENOMIC DNA]</scope>
    <source>
        <strain evidence="9 10">cv. Gransden 2004</strain>
    </source>
</reference>
<keyword evidence="4" id="KW-0539">Nucleus</keyword>
<dbReference type="PANTHER" id="PTHR12558:SF13">
    <property type="entry name" value="CELL DIVISION CYCLE PROTEIN 27 HOMOLOG"/>
    <property type="match status" value="1"/>
</dbReference>
<dbReference type="InterPro" id="IPR019734">
    <property type="entry name" value="TPR_rpt"/>
</dbReference>
<dbReference type="GO" id="GO:0016567">
    <property type="term" value="P:protein ubiquitination"/>
    <property type="evidence" value="ECO:0000318"/>
    <property type="project" value="GO_Central"/>
</dbReference>
<dbReference type="Gene3D" id="1.25.40.10">
    <property type="entry name" value="Tetratricopeptide repeat domain"/>
    <property type="match status" value="4"/>
</dbReference>
<dbReference type="GO" id="GO:0031145">
    <property type="term" value="P:anaphase-promoting complex-dependent catabolic process"/>
    <property type="evidence" value="ECO:0000318"/>
    <property type="project" value="GO_Central"/>
</dbReference>
<dbReference type="EnsemblPlants" id="Pp3c11_22970V3.1">
    <property type="protein sequence ID" value="PAC:32957067.CDS.1"/>
    <property type="gene ID" value="Pp3c11_22970"/>
</dbReference>
<dbReference type="SUPFAM" id="SSF48452">
    <property type="entry name" value="TPR-like"/>
    <property type="match status" value="2"/>
</dbReference>
<dbReference type="OrthoDB" id="329563at2759"/>
<evidence type="ECO:0000256" key="2">
    <source>
        <dbReference type="ARBA" id="ARBA00022737"/>
    </source>
</evidence>
<dbReference type="GO" id="GO:0007091">
    <property type="term" value="P:metaphase/anaphase transition of mitotic cell cycle"/>
    <property type="evidence" value="ECO:0000318"/>
    <property type="project" value="GO_Central"/>
</dbReference>
<dbReference type="Pfam" id="PF14559">
    <property type="entry name" value="TPR_19"/>
    <property type="match status" value="1"/>
</dbReference>
<dbReference type="Gramene" id="Pp3c11_22970V3.2">
    <property type="protein sequence ID" value="PAC:32957068.CDS.1"/>
    <property type="gene ID" value="Pp3c11_22970"/>
</dbReference>
<evidence type="ECO:0000256" key="7">
    <source>
        <dbReference type="SAM" id="MobiDB-lite"/>
    </source>
</evidence>
<comment type="subcellular location">
    <subcellularLocation>
        <location evidence="1">Nucleus</location>
    </subcellularLocation>
</comment>
<evidence type="ECO:0000256" key="3">
    <source>
        <dbReference type="ARBA" id="ARBA00022803"/>
    </source>
</evidence>